<comment type="caution">
    <text evidence="1">The sequence shown here is derived from an EMBL/GenBank/DDBJ whole genome shotgun (WGS) entry which is preliminary data.</text>
</comment>
<dbReference type="Proteomes" id="UP000179621">
    <property type="component" value="Unassembled WGS sequence"/>
</dbReference>
<sequence length="113" mass="12889">MASFGLTMPDVESALLAQPPDENLRFQGVVTFVAPREQVIDQTCRNVQHKSFDEPPILQGIDYTLYQSFAFPRIDPNTYGSCYQFASGRKINVLVPRINGHATFVILYDMRFR</sequence>
<protein>
    <submittedName>
        <fullName evidence="1">Uncharacterized protein</fullName>
    </submittedName>
</protein>
<gene>
    <name evidence="1" type="ORF">BKG73_16895</name>
</gene>
<proteinExistence type="predicted"/>
<evidence type="ECO:0000313" key="1">
    <source>
        <dbReference type="EMBL" id="OHU08711.1"/>
    </source>
</evidence>
<organism evidence="1 2">
    <name type="scientific">Mycobacteroides saopaulense</name>
    <dbReference type="NCBI Taxonomy" id="1578165"/>
    <lineage>
        <taxon>Bacteria</taxon>
        <taxon>Bacillati</taxon>
        <taxon>Actinomycetota</taxon>
        <taxon>Actinomycetes</taxon>
        <taxon>Mycobacteriales</taxon>
        <taxon>Mycobacteriaceae</taxon>
        <taxon>Mycobacteroides</taxon>
    </lineage>
</organism>
<name>A0ABX3BY78_9MYCO</name>
<dbReference type="EMBL" id="MLIH01000027">
    <property type="protein sequence ID" value="OHU08711.1"/>
    <property type="molecule type" value="Genomic_DNA"/>
</dbReference>
<reference evidence="1 2" key="1">
    <citation type="submission" date="2016-10" db="EMBL/GenBank/DDBJ databases">
        <title>Evaluation of Human, Animal and Environmental Mycobacterium chelonae Isolates by Core Genome Phylogenomic Analysis, Targeted Gene Comparison, and Anti-microbial Susceptibility Patterns: A Tale of Mistaken Identities.</title>
        <authorList>
            <person name="Fogelson S.B."/>
            <person name="Camus A.C."/>
            <person name="Lorenz W."/>
            <person name="Vasireddy R."/>
            <person name="Vasireddy S."/>
            <person name="Smith T."/>
            <person name="Brown-Elliott B.A."/>
            <person name="Wallace R.J.Jr."/>
            <person name="Hasan N.A."/>
            <person name="Reischl U."/>
            <person name="Sanchez S."/>
        </authorList>
    </citation>
    <scope>NUCLEOTIDE SEQUENCE [LARGE SCALE GENOMIC DNA]</scope>
    <source>
        <strain evidence="1 2">8528</strain>
    </source>
</reference>
<accession>A0ABX3BY78</accession>
<keyword evidence="2" id="KW-1185">Reference proteome</keyword>
<evidence type="ECO:0000313" key="2">
    <source>
        <dbReference type="Proteomes" id="UP000179621"/>
    </source>
</evidence>